<dbReference type="RefSeq" id="WP_204733007.1">
    <property type="nucleotide sequence ID" value="NZ_JAVDWE010000004.1"/>
</dbReference>
<accession>A0ABU1VA07</accession>
<gene>
    <name evidence="1" type="ORF">J2X09_002037</name>
</gene>
<name>A0ABU1VA07_9BURK</name>
<dbReference type="InterPro" id="IPR021317">
    <property type="entry name" value="DUF2917"/>
</dbReference>
<protein>
    <recommendedName>
        <fullName evidence="3">DUF2917 domain-containing protein</fullName>
    </recommendedName>
</protein>
<evidence type="ECO:0000313" key="1">
    <source>
        <dbReference type="EMBL" id="MDR7094299.1"/>
    </source>
</evidence>
<dbReference type="Pfam" id="PF11142">
    <property type="entry name" value="DUF2917"/>
    <property type="match status" value="1"/>
</dbReference>
<evidence type="ECO:0000313" key="2">
    <source>
        <dbReference type="Proteomes" id="UP001265550"/>
    </source>
</evidence>
<reference evidence="1 2" key="1">
    <citation type="submission" date="2023-07" db="EMBL/GenBank/DDBJ databases">
        <title>Sorghum-associated microbial communities from plants grown in Nebraska, USA.</title>
        <authorList>
            <person name="Schachtman D."/>
        </authorList>
    </citation>
    <scope>NUCLEOTIDE SEQUENCE [LARGE SCALE GENOMIC DNA]</scope>
    <source>
        <strain evidence="1 2">BE240</strain>
    </source>
</reference>
<comment type="caution">
    <text evidence="1">The sequence shown here is derived from an EMBL/GenBank/DDBJ whole genome shotgun (WGS) entry which is preliminary data.</text>
</comment>
<dbReference type="Proteomes" id="UP001265550">
    <property type="component" value="Unassembled WGS sequence"/>
</dbReference>
<sequence>MKTDTLTVDLNMPHKALQSIPSGALRLVCREGSVWLTLDHDERDVVLNEGDSFVTQPQHRVIAYALQPAVLRLEPHASACTRRTPEPGWRGLAKRLRGARLHAPAGTALA</sequence>
<evidence type="ECO:0008006" key="3">
    <source>
        <dbReference type="Google" id="ProtNLM"/>
    </source>
</evidence>
<dbReference type="EMBL" id="JAVDWE010000004">
    <property type="protein sequence ID" value="MDR7094299.1"/>
    <property type="molecule type" value="Genomic_DNA"/>
</dbReference>
<organism evidence="1 2">
    <name type="scientific">Hydrogenophaga laconesensis</name>
    <dbReference type="NCBI Taxonomy" id="1805971"/>
    <lineage>
        <taxon>Bacteria</taxon>
        <taxon>Pseudomonadati</taxon>
        <taxon>Pseudomonadota</taxon>
        <taxon>Betaproteobacteria</taxon>
        <taxon>Burkholderiales</taxon>
        <taxon>Comamonadaceae</taxon>
        <taxon>Hydrogenophaga</taxon>
    </lineage>
</organism>
<keyword evidence="2" id="KW-1185">Reference proteome</keyword>
<proteinExistence type="predicted"/>